<feature type="domain" description="YdhG-like" evidence="1">
    <location>
        <begin position="37"/>
        <end position="130"/>
    </location>
</feature>
<protein>
    <submittedName>
        <fullName evidence="2">DUF1801 domain-containing protein</fullName>
    </submittedName>
</protein>
<evidence type="ECO:0000259" key="1">
    <source>
        <dbReference type="Pfam" id="PF08818"/>
    </source>
</evidence>
<dbReference type="Gene3D" id="3.90.1150.200">
    <property type="match status" value="1"/>
</dbReference>
<dbReference type="Proteomes" id="UP001559025">
    <property type="component" value="Unassembled WGS sequence"/>
</dbReference>
<accession>A0ABV3X1N3</accession>
<proteinExistence type="predicted"/>
<dbReference type="RefSeq" id="WP_173193941.1">
    <property type="nucleotide sequence ID" value="NZ_JABETK010000003.1"/>
</dbReference>
<gene>
    <name evidence="2" type="ORF">V1479_26030</name>
</gene>
<sequence>MSKNAKPKLLSGGNPQIPKGYGNEPVEAYIEAMPDWKRDIGRKLDRLIEKAVPDVQKGVKWNSPFYGTEKDVWFLSFHCFTRYVKVTFLEGTKLEPMPPESSKHGKVRYLNIYKDKPFDEDQFTDWVIHASKLGGEKM</sequence>
<dbReference type="EMBL" id="JAZHFV010000029">
    <property type="protein sequence ID" value="MEX4010764.1"/>
    <property type="molecule type" value="Genomic_DNA"/>
</dbReference>
<name>A0ABV3X1N3_9HYPH</name>
<dbReference type="InterPro" id="IPR014922">
    <property type="entry name" value="YdhG-like"/>
</dbReference>
<dbReference type="SUPFAM" id="SSF159888">
    <property type="entry name" value="YdhG-like"/>
    <property type="match status" value="1"/>
</dbReference>
<dbReference type="Pfam" id="PF08818">
    <property type="entry name" value="DUF1801"/>
    <property type="match status" value="1"/>
</dbReference>
<keyword evidence="3" id="KW-1185">Reference proteome</keyword>
<organism evidence="2 3">
    <name type="scientific">Neoaquamicrobium sediminum</name>
    <dbReference type="NCBI Taxonomy" id="1849104"/>
    <lineage>
        <taxon>Bacteria</taxon>
        <taxon>Pseudomonadati</taxon>
        <taxon>Pseudomonadota</taxon>
        <taxon>Alphaproteobacteria</taxon>
        <taxon>Hyphomicrobiales</taxon>
        <taxon>Phyllobacteriaceae</taxon>
        <taxon>Neoaquamicrobium</taxon>
    </lineage>
</organism>
<comment type="caution">
    <text evidence="2">The sequence shown here is derived from an EMBL/GenBank/DDBJ whole genome shotgun (WGS) entry which is preliminary data.</text>
</comment>
<reference evidence="2 3" key="1">
    <citation type="submission" date="2024-01" db="EMBL/GenBank/DDBJ databases">
        <title>New evidence supports the origin of RcGTA from prophage.</title>
        <authorList>
            <person name="Xu Y."/>
            <person name="Liu B."/>
            <person name="Chen F."/>
        </authorList>
    </citation>
    <scope>NUCLEOTIDE SEQUENCE [LARGE SCALE GENOMIC DNA]</scope>
    <source>
        <strain evidence="2 3">CBW1107-2</strain>
    </source>
</reference>
<evidence type="ECO:0000313" key="3">
    <source>
        <dbReference type="Proteomes" id="UP001559025"/>
    </source>
</evidence>
<evidence type="ECO:0000313" key="2">
    <source>
        <dbReference type="EMBL" id="MEX4010764.1"/>
    </source>
</evidence>